<accession>A0ABQ7HZ64</accession>
<reference evidence="1 2" key="1">
    <citation type="submission" date="2019-01" db="EMBL/GenBank/DDBJ databases">
        <title>Genomes sequencing and comparative genomics of infectious freshwater microsporidia, Cucumispora dikerogammari and Thelohania contejeani.</title>
        <authorList>
            <person name="Cormier A."/>
            <person name="Giraud I."/>
            <person name="Wattier R."/>
            <person name="Teixeira M."/>
            <person name="Grandjean F."/>
            <person name="Rigaud T."/>
            <person name="Cordaux R."/>
        </authorList>
    </citation>
    <scope>NUCLEOTIDE SEQUENCE [LARGE SCALE GENOMIC DNA]</scope>
    <source>
        <strain evidence="1">T1</strain>
        <tissue evidence="1">Spores</tissue>
    </source>
</reference>
<keyword evidence="2" id="KW-1185">Reference proteome</keyword>
<evidence type="ECO:0000313" key="2">
    <source>
        <dbReference type="Proteomes" id="UP001516464"/>
    </source>
</evidence>
<protein>
    <submittedName>
        <fullName evidence="1">Uncharacterized protein</fullName>
    </submittedName>
</protein>
<dbReference type="Gene3D" id="1.10.238.20">
    <property type="entry name" value="Pheromone/general odorant binding protein domain"/>
    <property type="match status" value="1"/>
</dbReference>
<dbReference type="InterPro" id="IPR036728">
    <property type="entry name" value="PBP_GOBP_sf"/>
</dbReference>
<proteinExistence type="predicted"/>
<name>A0ABQ7HZ64_9MICR</name>
<organism evidence="1 2">
    <name type="scientific">Astathelohania contejeani</name>
    <dbReference type="NCBI Taxonomy" id="164912"/>
    <lineage>
        <taxon>Eukaryota</taxon>
        <taxon>Fungi</taxon>
        <taxon>Fungi incertae sedis</taxon>
        <taxon>Microsporidia</taxon>
        <taxon>Astathelohaniidae</taxon>
        <taxon>Astathelohania</taxon>
    </lineage>
</organism>
<evidence type="ECO:0000313" key="1">
    <source>
        <dbReference type="EMBL" id="KAF7683401.1"/>
    </source>
</evidence>
<sequence>MINKIYYSAIGRPTVADHHNRRYLMEKLVNLETEWESLLQRGDGVFEALGTMEERKEMFNEIKKTLLLKNKNKEIDRIVNKLKENDKKRRDAIKKYKCLLFKVYKEGMRFKEVLSLIKNEREFREIILWDHPREIFYDFVDEIEGEELEEGEIKIE</sequence>
<gene>
    <name evidence="1" type="ORF">TCON_1389</name>
</gene>
<comment type="caution">
    <text evidence="1">The sequence shown here is derived from an EMBL/GenBank/DDBJ whole genome shotgun (WGS) entry which is preliminary data.</text>
</comment>
<dbReference type="Proteomes" id="UP001516464">
    <property type="component" value="Unassembled WGS sequence"/>
</dbReference>
<dbReference type="EMBL" id="SBIQ01000090">
    <property type="protein sequence ID" value="KAF7683401.1"/>
    <property type="molecule type" value="Genomic_DNA"/>
</dbReference>